<protein>
    <submittedName>
        <fullName evidence="1">Uncharacterized protein</fullName>
    </submittedName>
</protein>
<dbReference type="EMBL" id="CAUYUJ010018599">
    <property type="protein sequence ID" value="CAK0884868.1"/>
    <property type="molecule type" value="Genomic_DNA"/>
</dbReference>
<accession>A0ABN9WI87</accession>
<evidence type="ECO:0000313" key="1">
    <source>
        <dbReference type="EMBL" id="CAK0884868.1"/>
    </source>
</evidence>
<proteinExistence type="predicted"/>
<reference evidence="1" key="1">
    <citation type="submission" date="2023-10" db="EMBL/GenBank/DDBJ databases">
        <authorList>
            <person name="Chen Y."/>
            <person name="Shah S."/>
            <person name="Dougan E. K."/>
            <person name="Thang M."/>
            <person name="Chan C."/>
        </authorList>
    </citation>
    <scope>NUCLEOTIDE SEQUENCE [LARGE SCALE GENOMIC DNA]</scope>
</reference>
<keyword evidence="2" id="KW-1185">Reference proteome</keyword>
<organism evidence="1 2">
    <name type="scientific">Prorocentrum cordatum</name>
    <dbReference type="NCBI Taxonomy" id="2364126"/>
    <lineage>
        <taxon>Eukaryota</taxon>
        <taxon>Sar</taxon>
        <taxon>Alveolata</taxon>
        <taxon>Dinophyceae</taxon>
        <taxon>Prorocentrales</taxon>
        <taxon>Prorocentraceae</taxon>
        <taxon>Prorocentrum</taxon>
    </lineage>
</organism>
<dbReference type="Proteomes" id="UP001189429">
    <property type="component" value="Unassembled WGS sequence"/>
</dbReference>
<feature type="non-terminal residue" evidence="1">
    <location>
        <position position="1"/>
    </location>
</feature>
<sequence length="306" mass="30049">GVAFSPAQRDTSAGWDRQRSLATRSGAFPAGVPAGMATCSGSFPAAGGGATATFQHPAAQLGFGAAAGALPTHRPSGVCSAVELAGVAGASGQQSRWRMSPGTSPAVAQATHASVVQRGASASVLAGAALKAHGGSVTTTASPAPSSSRAALVSGACGAADLLASRALSGGSSATTLPPGVVAELLEDAADRAPRAVLHRPLLGGSGLAVGRRGGGKLRVAWEGVAATCSEPANGKARAAPKVVAEPVPAAPKAVSEWKRILENKRWEQQAWASLRGELGFAGSALVLAVAGHGKLALARTITIEG</sequence>
<gene>
    <name evidence="1" type="ORF">PCOR1329_LOCUS66648</name>
</gene>
<comment type="caution">
    <text evidence="1">The sequence shown here is derived from an EMBL/GenBank/DDBJ whole genome shotgun (WGS) entry which is preliminary data.</text>
</comment>
<name>A0ABN9WI87_9DINO</name>
<evidence type="ECO:0000313" key="2">
    <source>
        <dbReference type="Proteomes" id="UP001189429"/>
    </source>
</evidence>